<dbReference type="InterPro" id="IPR013173">
    <property type="entry name" value="DNA_primase_DnaG_DnaB-bd_dom"/>
</dbReference>
<evidence type="ECO:0000256" key="8">
    <source>
        <dbReference type="ARBA" id="ARBA00022833"/>
    </source>
</evidence>
<evidence type="ECO:0000256" key="7">
    <source>
        <dbReference type="ARBA" id="ARBA00022771"/>
    </source>
</evidence>
<keyword evidence="9" id="KW-0460">Magnesium</keyword>
<keyword evidence="4 12" id="KW-0548">Nucleotidyltransferase</keyword>
<evidence type="ECO:0000256" key="1">
    <source>
        <dbReference type="ARBA" id="ARBA00022478"/>
    </source>
</evidence>
<dbReference type="InterPro" id="IPR002694">
    <property type="entry name" value="Znf_CHC2"/>
</dbReference>
<evidence type="ECO:0000256" key="9">
    <source>
        <dbReference type="ARBA" id="ARBA00022842"/>
    </source>
</evidence>
<evidence type="ECO:0000256" key="6">
    <source>
        <dbReference type="ARBA" id="ARBA00022723"/>
    </source>
</evidence>
<comment type="subunit">
    <text evidence="12">Monomer. Interacts with DnaB.</text>
</comment>
<dbReference type="HAMAP" id="MF_00974">
    <property type="entry name" value="DNA_primase_DnaG"/>
    <property type="match status" value="1"/>
</dbReference>
<keyword evidence="10 12" id="KW-0238">DNA-binding</keyword>
<dbReference type="Pfam" id="PF13155">
    <property type="entry name" value="Toprim_2"/>
    <property type="match status" value="1"/>
</dbReference>
<dbReference type="PROSITE" id="PS50880">
    <property type="entry name" value="TOPRIM"/>
    <property type="match status" value="1"/>
</dbReference>
<dbReference type="InterPro" id="IPR034151">
    <property type="entry name" value="TOPRIM_DnaG_bac"/>
</dbReference>
<dbReference type="Pfam" id="PF08278">
    <property type="entry name" value="DnaG_DnaB_bind"/>
    <property type="match status" value="1"/>
</dbReference>
<protein>
    <recommendedName>
        <fullName evidence="12 13">DNA primase</fullName>
        <ecNumber evidence="12">2.7.7.101</ecNumber>
    </recommendedName>
</protein>
<dbReference type="InterPro" id="IPR050219">
    <property type="entry name" value="DnaG_primase"/>
</dbReference>
<sequence length="566" mass="64629">MRRIPQSFIQDLLSRIDIVELIQSRVNLKKRGHNYLGLCPFHNEKTPSFTVSPAKQFYYCFGCGASGNAINFLMAFDRTEFVETITDLSAQLGLEIPLEARHSNSPEREEYYSLLAKIARYYQQQLKRSPIAINYLKSRGLTGEIAKQFALGYAPSNWENLKAFTKNSKIKAQLISNGLLIKKDHHLFDRFRHRIIFPIRDVRGRIIAFGGRALGNKQPKYMNSPETPIFHKGNELYGLYEACKKQANLSCFLIVEGYMDVISLHQHQIPYAVATMGTATNAQHLKKLLRYVNEIVYCFDGDNAGRRAAWRALTESLPLMRDGIHIRFLFLPEEEDPDSLIRKIGKDAFEGKIKAAFPLSEVFFEHLQREIPLHSIADKANFSKKVLEYLSTMPKGLFYQLLVDELAKRLAIEIDEIHSLIEDNSEKGGRTSPNHSPSPSQVLSLAYHAISILAQIPSLVTLIPKDFLPISKMPDMQLLFKVVTLLTKQQINSTAELLALWPDSQERQLIADLVGRHLLEEARLSPDDLAIELKDAIQRLKEQAEKENTWQLLRRKNLTKQSTDLI</sequence>
<dbReference type="InterPro" id="IPR037068">
    <property type="entry name" value="DNA_primase_core_N_sf"/>
</dbReference>
<dbReference type="NCBIfam" id="TIGR01391">
    <property type="entry name" value="dnaG"/>
    <property type="match status" value="1"/>
</dbReference>
<keyword evidence="2 12" id="KW-0639">Primosome</keyword>
<evidence type="ECO:0000256" key="2">
    <source>
        <dbReference type="ARBA" id="ARBA00022515"/>
    </source>
</evidence>
<keyword evidence="1 12" id="KW-0240">DNA-directed RNA polymerase</keyword>
<feature type="domain" description="Toprim" evidence="14">
    <location>
        <begin position="250"/>
        <end position="332"/>
    </location>
</feature>
<keyword evidence="11 12" id="KW-0804">Transcription</keyword>
<evidence type="ECO:0000256" key="10">
    <source>
        <dbReference type="ARBA" id="ARBA00023125"/>
    </source>
</evidence>
<dbReference type="Proteomes" id="UP000063965">
    <property type="component" value="Chromosome"/>
</dbReference>
<comment type="cofactor">
    <cofactor evidence="12 13">
        <name>Zn(2+)</name>
        <dbReference type="ChEBI" id="CHEBI:29105"/>
    </cofactor>
    <text evidence="12 13">Binds 1 zinc ion per monomer.</text>
</comment>
<proteinExistence type="inferred from homology"/>
<dbReference type="SUPFAM" id="SSF117023">
    <property type="entry name" value="DNA primase DnaG, C-terminal domain"/>
    <property type="match status" value="1"/>
</dbReference>
<name>A0ABM5UTI4_9COXI</name>
<keyword evidence="16" id="KW-1185">Reference proteome</keyword>
<evidence type="ECO:0000256" key="12">
    <source>
        <dbReference type="HAMAP-Rule" id="MF_00974"/>
    </source>
</evidence>
<comment type="function">
    <text evidence="12 13">RNA polymerase that catalyzes the synthesis of short RNA molecules used as primers for DNA polymerase during DNA replication.</text>
</comment>
<dbReference type="RefSeq" id="WP_157870783.1">
    <property type="nucleotide sequence ID" value="NZ_CP011126.1"/>
</dbReference>
<dbReference type="Pfam" id="PF10410">
    <property type="entry name" value="DnaB_bind"/>
    <property type="match status" value="1"/>
</dbReference>
<dbReference type="InterPro" id="IPR019475">
    <property type="entry name" value="DNA_primase_DnaB-bd"/>
</dbReference>
<dbReference type="SUPFAM" id="SSF57783">
    <property type="entry name" value="Zinc beta-ribbon"/>
    <property type="match status" value="1"/>
</dbReference>
<dbReference type="Gene3D" id="3.90.980.10">
    <property type="entry name" value="DNA primase, catalytic core, N-terminal domain"/>
    <property type="match status" value="1"/>
</dbReference>
<evidence type="ECO:0000256" key="13">
    <source>
        <dbReference type="PIRNR" id="PIRNR002811"/>
    </source>
</evidence>
<dbReference type="Gene3D" id="1.10.860.10">
    <property type="entry name" value="DNAb Helicase, Chain A"/>
    <property type="match status" value="1"/>
</dbReference>
<comment type="domain">
    <text evidence="12">Contains an N-terminal zinc-binding domain, a central core domain that contains the primase activity, and a C-terminal DnaB-binding domain.</text>
</comment>
<feature type="zinc finger region" description="CHC2-type" evidence="12">
    <location>
        <begin position="39"/>
        <end position="63"/>
    </location>
</feature>
<evidence type="ECO:0000256" key="5">
    <source>
        <dbReference type="ARBA" id="ARBA00022705"/>
    </source>
</evidence>
<dbReference type="InterPro" id="IPR030846">
    <property type="entry name" value="DnaG_bac"/>
</dbReference>
<organism evidence="15 16">
    <name type="scientific">Candidatus Coxiella mudrowiae</name>
    <dbReference type="NCBI Taxonomy" id="2054173"/>
    <lineage>
        <taxon>Bacteria</taxon>
        <taxon>Pseudomonadati</taxon>
        <taxon>Pseudomonadota</taxon>
        <taxon>Gammaproteobacteria</taxon>
        <taxon>Legionellales</taxon>
        <taxon>Coxiellaceae</taxon>
        <taxon>Coxiella</taxon>
    </lineage>
</organism>
<dbReference type="PIRSF" id="PIRSF002811">
    <property type="entry name" value="DnaG"/>
    <property type="match status" value="1"/>
</dbReference>
<dbReference type="InterPro" id="IPR006295">
    <property type="entry name" value="DNA_primase_DnaG"/>
</dbReference>
<evidence type="ECO:0000256" key="3">
    <source>
        <dbReference type="ARBA" id="ARBA00022679"/>
    </source>
</evidence>
<evidence type="ECO:0000256" key="4">
    <source>
        <dbReference type="ARBA" id="ARBA00022695"/>
    </source>
</evidence>
<dbReference type="Pfam" id="PF08275">
    <property type="entry name" value="DNAG_N"/>
    <property type="match status" value="1"/>
</dbReference>
<dbReference type="InterPro" id="IPR036977">
    <property type="entry name" value="DNA_primase_Znf_CHC2"/>
</dbReference>
<keyword evidence="6 12" id="KW-0479">Metal-binding</keyword>
<dbReference type="EMBL" id="CP011126">
    <property type="protein sequence ID" value="AKQ33268.1"/>
    <property type="molecule type" value="Genomic_DNA"/>
</dbReference>
<dbReference type="Gene3D" id="3.90.580.10">
    <property type="entry name" value="Zinc finger, CHC2-type domain"/>
    <property type="match status" value="1"/>
</dbReference>
<evidence type="ECO:0000259" key="14">
    <source>
        <dbReference type="PROSITE" id="PS50880"/>
    </source>
</evidence>
<keyword evidence="7 12" id="KW-0863">Zinc-finger</keyword>
<evidence type="ECO:0000313" key="15">
    <source>
        <dbReference type="EMBL" id="AKQ33268.1"/>
    </source>
</evidence>
<dbReference type="Pfam" id="PF01807">
    <property type="entry name" value="Zn_ribbon_DnaG"/>
    <property type="match status" value="1"/>
</dbReference>
<evidence type="ECO:0000256" key="11">
    <source>
        <dbReference type="ARBA" id="ARBA00023163"/>
    </source>
</evidence>
<comment type="catalytic activity">
    <reaction evidence="12">
        <text>ssDNA + n NTP = ssDNA/pppN(pN)n-1 hybrid + (n-1) diphosphate.</text>
        <dbReference type="EC" id="2.7.7.101"/>
    </reaction>
</comment>
<dbReference type="PANTHER" id="PTHR30313">
    <property type="entry name" value="DNA PRIMASE"/>
    <property type="match status" value="1"/>
</dbReference>
<dbReference type="Gene3D" id="1.20.50.20">
    <property type="entry name" value="DnaG, RNA polymerase domain, helical bundle"/>
    <property type="match status" value="1"/>
</dbReference>
<dbReference type="InterPro" id="IPR006171">
    <property type="entry name" value="TOPRIM_dom"/>
</dbReference>
<gene>
    <name evidence="12 15" type="primary">dnaG</name>
    <name evidence="15" type="ORF">CleRT_02750</name>
</gene>
<comment type="similarity">
    <text evidence="12 13">Belongs to the DnaG primase family.</text>
</comment>
<dbReference type="CDD" id="cd03364">
    <property type="entry name" value="TOPRIM_DnaG_primases"/>
    <property type="match status" value="1"/>
</dbReference>
<accession>A0ABM5UTI4</accession>
<dbReference type="SMART" id="SM00400">
    <property type="entry name" value="ZnF_CHCC"/>
    <property type="match status" value="1"/>
</dbReference>
<keyword evidence="5 12" id="KW-0235">DNA replication</keyword>
<reference evidence="15 16" key="1">
    <citation type="journal article" date="2015" name="Genome Biol. Evol.">
        <title>Distinctive Genome Reduction Rates Revealed by Genomic Analyses of Two Coxiella-Like Endosymbionts in Ticks.</title>
        <authorList>
            <person name="Gottlieb Y."/>
            <person name="Lalzar I."/>
            <person name="Klasson L."/>
        </authorList>
    </citation>
    <scope>NUCLEOTIDE SEQUENCE [LARGE SCALE GENOMIC DNA]</scope>
    <source>
        <strain evidence="15 16">CRt</strain>
    </source>
</reference>
<keyword evidence="3 12" id="KW-0808">Transferase</keyword>
<keyword evidence="8 12" id="KW-0862">Zinc</keyword>
<dbReference type="SMART" id="SM00493">
    <property type="entry name" value="TOPRIM"/>
    <property type="match status" value="1"/>
</dbReference>
<dbReference type="InterPro" id="IPR013264">
    <property type="entry name" value="DNAG_N"/>
</dbReference>
<dbReference type="PANTHER" id="PTHR30313:SF2">
    <property type="entry name" value="DNA PRIMASE"/>
    <property type="match status" value="1"/>
</dbReference>
<evidence type="ECO:0000313" key="16">
    <source>
        <dbReference type="Proteomes" id="UP000063965"/>
    </source>
</evidence>
<dbReference type="InterPro" id="IPR016136">
    <property type="entry name" value="DNA_helicase_N/primase_C"/>
</dbReference>
<dbReference type="EC" id="2.7.7.101" evidence="12"/>
<dbReference type="Gene3D" id="3.40.1360.10">
    <property type="match status" value="1"/>
</dbReference>
<dbReference type="SUPFAM" id="SSF56731">
    <property type="entry name" value="DNA primase core"/>
    <property type="match status" value="1"/>
</dbReference>